<dbReference type="Pfam" id="PF00806">
    <property type="entry name" value="PUF"/>
    <property type="match status" value="6"/>
</dbReference>
<feature type="domain" description="PUM-HD" evidence="3">
    <location>
        <begin position="147"/>
        <end position="489"/>
    </location>
</feature>
<protein>
    <recommendedName>
        <fullName evidence="3">PUM-HD domain-containing protein</fullName>
    </recommendedName>
</protein>
<organism evidence="4 5">
    <name type="scientific">Paramecium pentaurelia</name>
    <dbReference type="NCBI Taxonomy" id="43138"/>
    <lineage>
        <taxon>Eukaryota</taxon>
        <taxon>Sar</taxon>
        <taxon>Alveolata</taxon>
        <taxon>Ciliophora</taxon>
        <taxon>Intramacronucleata</taxon>
        <taxon>Oligohymenophorea</taxon>
        <taxon>Peniculida</taxon>
        <taxon>Parameciidae</taxon>
        <taxon>Paramecium</taxon>
    </lineage>
</organism>
<dbReference type="GO" id="GO:0010608">
    <property type="term" value="P:post-transcriptional regulation of gene expression"/>
    <property type="evidence" value="ECO:0007669"/>
    <property type="project" value="TreeGrafter"/>
</dbReference>
<evidence type="ECO:0000313" key="5">
    <source>
        <dbReference type="Proteomes" id="UP000689195"/>
    </source>
</evidence>
<dbReference type="PANTHER" id="PTHR12537">
    <property type="entry name" value="RNA BINDING PROTEIN PUMILIO-RELATED"/>
    <property type="match status" value="1"/>
</dbReference>
<evidence type="ECO:0000313" key="4">
    <source>
        <dbReference type="EMBL" id="CAD8137388.1"/>
    </source>
</evidence>
<dbReference type="InterPro" id="IPR033133">
    <property type="entry name" value="PUM-HD"/>
</dbReference>
<dbReference type="AlphaFoldDB" id="A0A8S1SBP6"/>
<proteinExistence type="predicted"/>
<dbReference type="SMART" id="SM00025">
    <property type="entry name" value="Pumilio"/>
    <property type="match status" value="7"/>
</dbReference>
<feature type="repeat" description="Pumilio" evidence="2">
    <location>
        <begin position="352"/>
        <end position="387"/>
    </location>
</feature>
<evidence type="ECO:0000256" key="2">
    <source>
        <dbReference type="PROSITE-ProRule" id="PRU00317"/>
    </source>
</evidence>
<feature type="repeat" description="Pumilio" evidence="2">
    <location>
        <begin position="316"/>
        <end position="351"/>
    </location>
</feature>
<dbReference type="PANTHER" id="PTHR12537:SF12">
    <property type="entry name" value="MATERNAL PROTEIN PUMILIO"/>
    <property type="match status" value="1"/>
</dbReference>
<feature type="repeat" description="Pumilio" evidence="2">
    <location>
        <begin position="388"/>
        <end position="424"/>
    </location>
</feature>
<dbReference type="Proteomes" id="UP000689195">
    <property type="component" value="Unassembled WGS sequence"/>
</dbReference>
<dbReference type="PROSITE" id="PS50303">
    <property type="entry name" value="PUM_HD"/>
    <property type="match status" value="1"/>
</dbReference>
<evidence type="ECO:0000259" key="3">
    <source>
        <dbReference type="PROSITE" id="PS50303"/>
    </source>
</evidence>
<accession>A0A8S1SBP6</accession>
<dbReference type="GO" id="GO:0003729">
    <property type="term" value="F:mRNA binding"/>
    <property type="evidence" value="ECO:0007669"/>
    <property type="project" value="TreeGrafter"/>
</dbReference>
<dbReference type="GO" id="GO:0005737">
    <property type="term" value="C:cytoplasm"/>
    <property type="evidence" value="ECO:0007669"/>
    <property type="project" value="TreeGrafter"/>
</dbReference>
<dbReference type="InterPro" id="IPR001313">
    <property type="entry name" value="Pumilio_RNA-bd_rpt"/>
</dbReference>
<dbReference type="OrthoDB" id="668540at2759"/>
<name>A0A8S1SBP6_9CILI</name>
<dbReference type="PROSITE" id="PS50302">
    <property type="entry name" value="PUM"/>
    <property type="match status" value="4"/>
</dbReference>
<sequence length="489" mass="56915">MASQSEEKDLIGSILSDDEIQLVPILYKRKKKLSLKSKEFNPEQHIKQDYIHNSNGSIISTGLGSQQKQRIFFHTQTSIEMYLFIYIQSIYRQSQLSNTLNQTTDLEFFGSANNYQSAFDSLEQLQLKQKVKKHLTVQPMEYQHTQFQFNSVQILEGKLQLSQKDLVNIIINNSKEQICGNQLINRKLQNVLDNNDRNQKRLIYCQVEKVCVKASKDMFGNYTVQKIFDVADYEQKYKLYSLLICHILELSKNQYACRVVQKMIEFVKDSHELIQSLIKTLYPHINQLLNDLNGNYVLLSCFEILDKSTLLFIIPQIEECITILSKQTYGCRLIQRVLELYPLEITQRILDILISIAYQLCYQEFGNYIIQYLLRSGPQKEKSLICQIIKENFEQLSSNKFGSNTVEKYLDLMGPSQIIKNLCTQSNNQFVFYNLSIHPFGNYVMKKVLISADPSVHYLISLLKQHPDLIQQIKNSEFGQRVGLILDTV</sequence>
<reference evidence="4" key="1">
    <citation type="submission" date="2021-01" db="EMBL/GenBank/DDBJ databases">
        <authorList>
            <consortium name="Genoscope - CEA"/>
            <person name="William W."/>
        </authorList>
    </citation>
    <scope>NUCLEOTIDE SEQUENCE</scope>
</reference>
<evidence type="ECO:0000256" key="1">
    <source>
        <dbReference type="ARBA" id="ARBA00022737"/>
    </source>
</evidence>
<gene>
    <name evidence="4" type="ORF">PPENT_87.1.T0060066</name>
</gene>
<keyword evidence="5" id="KW-1185">Reference proteome</keyword>
<keyword evidence="1" id="KW-0677">Repeat</keyword>
<comment type="caution">
    <text evidence="4">The sequence shown here is derived from an EMBL/GenBank/DDBJ whole genome shotgun (WGS) entry which is preliminary data.</text>
</comment>
<dbReference type="EMBL" id="CAJJDO010000006">
    <property type="protein sequence ID" value="CAD8137388.1"/>
    <property type="molecule type" value="Genomic_DNA"/>
</dbReference>
<feature type="repeat" description="Pumilio" evidence="2">
    <location>
        <begin position="241"/>
        <end position="279"/>
    </location>
</feature>